<dbReference type="InterPro" id="IPR018948">
    <property type="entry name" value="GTP-bd_TrmE_N"/>
</dbReference>
<keyword evidence="2 10" id="KW-0963">Cytoplasm</keyword>
<dbReference type="InterPro" id="IPR027266">
    <property type="entry name" value="TrmE/GcvT-like"/>
</dbReference>
<dbReference type="GO" id="GO:0002098">
    <property type="term" value="P:tRNA wobble uridine modification"/>
    <property type="evidence" value="ECO:0007669"/>
    <property type="project" value="TreeGrafter"/>
</dbReference>
<dbReference type="EC" id="3.6.-.-" evidence="10"/>
<feature type="binding site" evidence="10">
    <location>
        <position position="281"/>
    </location>
    <ligand>
        <name>Mg(2+)</name>
        <dbReference type="ChEBI" id="CHEBI:18420"/>
    </ligand>
</feature>
<dbReference type="GO" id="GO:0003924">
    <property type="term" value="F:GTPase activity"/>
    <property type="evidence" value="ECO:0007669"/>
    <property type="project" value="UniProtKB-UniRule"/>
</dbReference>
<dbReference type="NCBIfam" id="TIGR00450">
    <property type="entry name" value="mnmE_trmE_thdF"/>
    <property type="match status" value="1"/>
</dbReference>
<organism evidence="13 14">
    <name type="scientific">Christensenella minuta</name>
    <dbReference type="NCBI Taxonomy" id="626937"/>
    <lineage>
        <taxon>Bacteria</taxon>
        <taxon>Bacillati</taxon>
        <taxon>Bacillota</taxon>
        <taxon>Clostridia</taxon>
        <taxon>Christensenellales</taxon>
        <taxon>Christensenellaceae</taxon>
        <taxon>Christensenella</taxon>
    </lineage>
</organism>
<feature type="binding site" evidence="10">
    <location>
        <position position="483"/>
    </location>
    <ligand>
        <name>(6S)-5-formyl-5,6,7,8-tetrahydrofolate</name>
        <dbReference type="ChEBI" id="CHEBI:57457"/>
    </ligand>
</feature>
<dbReference type="InterPro" id="IPR031168">
    <property type="entry name" value="G_TrmE"/>
</dbReference>
<evidence type="ECO:0000256" key="4">
    <source>
        <dbReference type="ARBA" id="ARBA00022723"/>
    </source>
</evidence>
<dbReference type="Pfam" id="PF01926">
    <property type="entry name" value="MMR_HSR1"/>
    <property type="match status" value="1"/>
</dbReference>
<dbReference type="InterPro" id="IPR027368">
    <property type="entry name" value="MnmE_dom2"/>
</dbReference>
<dbReference type="PROSITE" id="PS51709">
    <property type="entry name" value="G_TRME"/>
    <property type="match status" value="1"/>
</dbReference>
<feature type="binding site" evidence="10">
    <location>
        <position position="260"/>
    </location>
    <ligand>
        <name>Mg(2+)</name>
        <dbReference type="ChEBI" id="CHEBI:18420"/>
    </ligand>
</feature>
<protein>
    <recommendedName>
        <fullName evidence="10">tRNA modification GTPase MnmE</fullName>
        <ecNumber evidence="10">3.6.-.-</ecNumber>
    </recommendedName>
</protein>
<dbReference type="SUPFAM" id="SSF52540">
    <property type="entry name" value="P-loop containing nucleoside triphosphate hydrolases"/>
    <property type="match status" value="1"/>
</dbReference>
<comment type="function">
    <text evidence="10">Exhibits a very high intrinsic GTPase hydrolysis rate. Involved in the addition of a carboxymethylaminomethyl (cmnm) group at the wobble position (U34) of certain tRNAs, forming tRNA-cmnm(5)s(2)U34.</text>
</comment>
<dbReference type="CDD" id="cd14858">
    <property type="entry name" value="TrmE_N"/>
    <property type="match status" value="1"/>
</dbReference>
<evidence type="ECO:0000256" key="3">
    <source>
        <dbReference type="ARBA" id="ARBA00022694"/>
    </source>
</evidence>
<dbReference type="InterPro" id="IPR006073">
    <property type="entry name" value="GTP-bd"/>
</dbReference>
<dbReference type="InterPro" id="IPR027417">
    <property type="entry name" value="P-loop_NTPase"/>
</dbReference>
<dbReference type="HAMAP" id="MF_00379">
    <property type="entry name" value="GTPase_MnmE"/>
    <property type="match status" value="1"/>
</dbReference>
<feature type="binding site" evidence="10">
    <location>
        <position position="111"/>
    </location>
    <ligand>
        <name>(6S)-5-formyl-5,6,7,8-tetrahydrofolate</name>
        <dbReference type="ChEBI" id="CHEBI:57457"/>
    </ligand>
</feature>
<dbReference type="PANTHER" id="PTHR42714">
    <property type="entry name" value="TRNA MODIFICATION GTPASE GTPBP3"/>
    <property type="match status" value="1"/>
</dbReference>
<evidence type="ECO:0000256" key="9">
    <source>
        <dbReference type="ARBA" id="ARBA00023134"/>
    </source>
</evidence>
<dbReference type="Gene3D" id="3.30.1360.120">
    <property type="entry name" value="Probable tRNA modification gtpase trme, domain 1"/>
    <property type="match status" value="1"/>
</dbReference>
<dbReference type="NCBIfam" id="NF003661">
    <property type="entry name" value="PRK05291.1-3"/>
    <property type="match status" value="1"/>
</dbReference>
<dbReference type="Proteomes" id="UP000070366">
    <property type="component" value="Unassembled WGS sequence"/>
</dbReference>
<keyword evidence="4 10" id="KW-0479">Metal-binding</keyword>
<dbReference type="Gene3D" id="3.40.50.300">
    <property type="entry name" value="P-loop containing nucleotide triphosphate hydrolases"/>
    <property type="match status" value="1"/>
</dbReference>
<keyword evidence="5 10" id="KW-0547">Nucleotide-binding</keyword>
<dbReference type="NCBIfam" id="TIGR00231">
    <property type="entry name" value="small_GTP"/>
    <property type="match status" value="1"/>
</dbReference>
<dbReference type="AlphaFoldDB" id="A0A136Q499"/>
<keyword evidence="8 10" id="KW-0630">Potassium</keyword>
<dbReference type="InterPro" id="IPR004520">
    <property type="entry name" value="GTPase_MnmE"/>
</dbReference>
<evidence type="ECO:0000256" key="11">
    <source>
        <dbReference type="RuleBase" id="RU003313"/>
    </source>
</evidence>
<accession>A0A136Q499</accession>
<keyword evidence="3 10" id="KW-0819">tRNA processing</keyword>
<comment type="similarity">
    <text evidence="1 10 11">Belongs to the TRAFAC class TrmE-Era-EngA-EngB-Septin-like GTPase superfamily. TrmE GTPase family.</text>
</comment>
<dbReference type="Gene3D" id="1.20.120.430">
    <property type="entry name" value="tRNA modification GTPase MnmE domain 2"/>
    <property type="match status" value="1"/>
</dbReference>
<feature type="binding site" evidence="10">
    <location>
        <begin position="256"/>
        <end position="261"/>
    </location>
    <ligand>
        <name>GTP</name>
        <dbReference type="ChEBI" id="CHEBI:37565"/>
    </ligand>
</feature>
<reference evidence="13 14" key="1">
    <citation type="submission" date="2016-02" db="EMBL/GenBank/DDBJ databases">
        <authorList>
            <person name="Wen L."/>
            <person name="He K."/>
            <person name="Yang H."/>
        </authorList>
    </citation>
    <scope>NUCLEOTIDE SEQUENCE [LARGE SCALE GENOMIC DNA]</scope>
    <source>
        <strain evidence="13 14">DSM 22607</strain>
    </source>
</reference>
<feature type="binding site" evidence="10">
    <location>
        <begin position="300"/>
        <end position="303"/>
    </location>
    <ligand>
        <name>GTP</name>
        <dbReference type="ChEBI" id="CHEBI:37565"/>
    </ligand>
</feature>
<sequence>MNSAAWPGGRIFTGADGFPAAESGARTDRREEMTNDTIAAIATPPGTGGVAVIRISGPDAEAVLKKVFPRASFTHGQMVYGSVRRNGELLDTVMAVLFYAPKSYTGEQTAELHCHGSAVGVRRVLGYVLECGARPAEPGEFTRRAFLNGKMDLSQAEAVCDFISASSQAGAKASLGQLAGKLKERVLSYQDRLTDALARVEAVVEYPEENLEEEVSEELLPVLKELQKGLLGLADTYRAGRIAKEGLRVAIAGKPNVGKSSLLNALAGMDRAIVADVPGTTRDTIEQGVDIGGIMIYLTDTAGIRSTSDEIEAQGVKRSENAINESKLAIFMLDGSGKITEEDHLAMRTLKKSKADLLVVLNKLDARERLSEKDVKKEFGVLPLRISAKTGAGIDELKQKLLKYAEQDKTAGELLITNERHVFALRRAAGEIGEAMEAMEQGIDMDCVTIDLNAAWASLGEITGKTVSEEIIDRIFTKFCLGK</sequence>
<feature type="binding site" evidence="10">
    <location>
        <begin position="275"/>
        <end position="281"/>
    </location>
    <ligand>
        <name>GTP</name>
        <dbReference type="ChEBI" id="CHEBI:37565"/>
    </ligand>
</feature>
<feature type="domain" description="TrmE-type G" evidence="12">
    <location>
        <begin position="246"/>
        <end position="406"/>
    </location>
</feature>
<keyword evidence="7 10" id="KW-0460">Magnesium</keyword>
<dbReference type="GO" id="GO:0030488">
    <property type="term" value="P:tRNA methylation"/>
    <property type="evidence" value="ECO:0007669"/>
    <property type="project" value="TreeGrafter"/>
</dbReference>
<dbReference type="GO" id="GO:0005525">
    <property type="term" value="F:GTP binding"/>
    <property type="evidence" value="ECO:0007669"/>
    <property type="project" value="UniProtKB-UniRule"/>
</dbReference>
<evidence type="ECO:0000313" key="14">
    <source>
        <dbReference type="Proteomes" id="UP000070366"/>
    </source>
</evidence>
<evidence type="ECO:0000256" key="5">
    <source>
        <dbReference type="ARBA" id="ARBA00022741"/>
    </source>
</evidence>
<evidence type="ECO:0000313" key="13">
    <source>
        <dbReference type="EMBL" id="KXK65477.1"/>
    </source>
</evidence>
<feature type="binding site" evidence="10">
    <location>
        <position position="54"/>
    </location>
    <ligand>
        <name>(6S)-5-formyl-5,6,7,8-tetrahydrofolate</name>
        <dbReference type="ChEBI" id="CHEBI:57457"/>
    </ligand>
</feature>
<dbReference type="InterPro" id="IPR005225">
    <property type="entry name" value="Small_GTP-bd"/>
</dbReference>
<evidence type="ECO:0000256" key="10">
    <source>
        <dbReference type="HAMAP-Rule" id="MF_00379"/>
    </source>
</evidence>
<keyword evidence="6 10" id="KW-0378">Hydrolase</keyword>
<keyword evidence="9 10" id="KW-0342">GTP-binding</keyword>
<comment type="caution">
    <text evidence="10">Lacks conserved residue(s) required for the propagation of feature annotation.</text>
</comment>
<dbReference type="Pfam" id="PF12631">
    <property type="entry name" value="MnmE_helical"/>
    <property type="match status" value="1"/>
</dbReference>
<evidence type="ECO:0000256" key="7">
    <source>
        <dbReference type="ARBA" id="ARBA00022842"/>
    </source>
</evidence>
<comment type="cofactor">
    <cofactor evidence="10">
        <name>K(+)</name>
        <dbReference type="ChEBI" id="CHEBI:29103"/>
    </cofactor>
    <text evidence="10">Binds 1 potassium ion per subunit.</text>
</comment>
<dbReference type="GO" id="GO:0005737">
    <property type="term" value="C:cytoplasm"/>
    <property type="evidence" value="ECO:0007669"/>
    <property type="project" value="UniProtKB-SubCell"/>
</dbReference>
<dbReference type="CDD" id="cd04164">
    <property type="entry name" value="trmE"/>
    <property type="match status" value="1"/>
</dbReference>
<name>A0A136Q499_9FIRM</name>
<evidence type="ECO:0000256" key="6">
    <source>
        <dbReference type="ARBA" id="ARBA00022801"/>
    </source>
</evidence>
<comment type="subunit">
    <text evidence="10">Homodimer. Heterotetramer of two MnmE and two MnmG subunits.</text>
</comment>
<dbReference type="STRING" id="626937.HMPREF3293_01691"/>
<evidence type="ECO:0000256" key="2">
    <source>
        <dbReference type="ARBA" id="ARBA00022490"/>
    </source>
</evidence>
<dbReference type="GO" id="GO:0046872">
    <property type="term" value="F:metal ion binding"/>
    <property type="evidence" value="ECO:0007669"/>
    <property type="project" value="UniProtKB-KW"/>
</dbReference>
<dbReference type="FunFam" id="3.40.50.300:FF:001376">
    <property type="entry name" value="tRNA modification GTPase MnmE"/>
    <property type="match status" value="1"/>
</dbReference>
<dbReference type="PATRIC" id="fig|626937.4.peg.1672"/>
<proteinExistence type="inferred from homology"/>
<keyword evidence="14" id="KW-1185">Reference proteome</keyword>
<evidence type="ECO:0000256" key="1">
    <source>
        <dbReference type="ARBA" id="ARBA00011043"/>
    </source>
</evidence>
<evidence type="ECO:0000259" key="12">
    <source>
        <dbReference type="PROSITE" id="PS51709"/>
    </source>
</evidence>
<dbReference type="EMBL" id="LSZW01000061">
    <property type="protein sequence ID" value="KXK65477.1"/>
    <property type="molecule type" value="Genomic_DNA"/>
</dbReference>
<comment type="caution">
    <text evidence="13">The sequence shown here is derived from an EMBL/GenBank/DDBJ whole genome shotgun (WGS) entry which is preliminary data.</text>
</comment>
<dbReference type="Pfam" id="PF10396">
    <property type="entry name" value="TrmE_N"/>
    <property type="match status" value="1"/>
</dbReference>
<feature type="binding site" evidence="10">
    <location>
        <position position="150"/>
    </location>
    <ligand>
        <name>(6S)-5-formyl-5,6,7,8-tetrahydrofolate</name>
        <dbReference type="ChEBI" id="CHEBI:57457"/>
    </ligand>
</feature>
<evidence type="ECO:0000256" key="8">
    <source>
        <dbReference type="ARBA" id="ARBA00022958"/>
    </source>
</evidence>
<gene>
    <name evidence="10" type="primary">mnmE</name>
    <name evidence="10" type="synonym">trmE</name>
    <name evidence="13" type="ORF">HMPREF3293_01691</name>
</gene>
<dbReference type="InterPro" id="IPR025867">
    <property type="entry name" value="MnmE_helical"/>
</dbReference>
<comment type="subcellular location">
    <subcellularLocation>
        <location evidence="10">Cytoplasm</location>
    </subcellularLocation>
</comment>
<dbReference type="PANTHER" id="PTHR42714:SF2">
    <property type="entry name" value="TRNA MODIFICATION GTPASE GTPBP3, MITOCHONDRIAL"/>
    <property type="match status" value="1"/>
</dbReference>